<evidence type="ECO:0000313" key="2">
    <source>
        <dbReference type="EMBL" id="KZP28573.1"/>
    </source>
</evidence>
<reference evidence="2 3" key="1">
    <citation type="journal article" date="2016" name="Mol. Biol. Evol.">
        <title>Comparative Genomics of Early-Diverging Mushroom-Forming Fungi Provides Insights into the Origins of Lignocellulose Decay Capabilities.</title>
        <authorList>
            <person name="Nagy L.G."/>
            <person name="Riley R."/>
            <person name="Tritt A."/>
            <person name="Adam C."/>
            <person name="Daum C."/>
            <person name="Floudas D."/>
            <person name="Sun H."/>
            <person name="Yadav J.S."/>
            <person name="Pangilinan J."/>
            <person name="Larsson K.H."/>
            <person name="Matsuura K."/>
            <person name="Barry K."/>
            <person name="Labutti K."/>
            <person name="Kuo R."/>
            <person name="Ohm R.A."/>
            <person name="Bhattacharya S.S."/>
            <person name="Shirouzu T."/>
            <person name="Yoshinaga Y."/>
            <person name="Martin F.M."/>
            <person name="Grigoriev I.V."/>
            <person name="Hibbett D.S."/>
        </authorList>
    </citation>
    <scope>NUCLEOTIDE SEQUENCE [LARGE SCALE GENOMIC DNA]</scope>
    <source>
        <strain evidence="2 3">CBS 109695</strain>
    </source>
</reference>
<feature type="region of interest" description="Disordered" evidence="1">
    <location>
        <begin position="130"/>
        <end position="154"/>
    </location>
</feature>
<evidence type="ECO:0000313" key="3">
    <source>
        <dbReference type="Proteomes" id="UP000076532"/>
    </source>
</evidence>
<evidence type="ECO:0000256" key="1">
    <source>
        <dbReference type="SAM" id="MobiDB-lite"/>
    </source>
</evidence>
<protein>
    <submittedName>
        <fullName evidence="2">Uncharacterized protein</fullName>
    </submittedName>
</protein>
<sequence length="226" mass="23387">MSTSAVVNVNDPRVQYSGDWSNGESNLHTTEYGAEVRFTFIGTSVAVYGMIMDETTGTAPPMSNFTIDDMPPVTFIEPAEGTPFDDVRFYLSPVLPNGEHTLIVTNANTGMLWIDYFTLSTLIDSITTSETTMAPPSTTSTMGSTSAAPPSETVPGAIILSTSTTLPITPSTSVFVVSSSPVPVSFIASASSSQESSSTSSLSTSASGTPSTSTLSSSITSLASGS</sequence>
<dbReference type="STRING" id="436010.A0A166RRI5"/>
<dbReference type="EMBL" id="KV417502">
    <property type="protein sequence ID" value="KZP28573.1"/>
    <property type="molecule type" value="Genomic_DNA"/>
</dbReference>
<feature type="compositionally biased region" description="Low complexity" evidence="1">
    <location>
        <begin position="130"/>
        <end position="151"/>
    </location>
</feature>
<gene>
    <name evidence="2" type="ORF">FIBSPDRAFT_947406</name>
</gene>
<dbReference type="OrthoDB" id="3265734at2759"/>
<dbReference type="Proteomes" id="UP000076532">
    <property type="component" value="Unassembled WGS sequence"/>
</dbReference>
<keyword evidence="3" id="KW-1185">Reference proteome</keyword>
<name>A0A166RRI5_9AGAM</name>
<organism evidence="2 3">
    <name type="scientific">Athelia psychrophila</name>
    <dbReference type="NCBI Taxonomy" id="1759441"/>
    <lineage>
        <taxon>Eukaryota</taxon>
        <taxon>Fungi</taxon>
        <taxon>Dikarya</taxon>
        <taxon>Basidiomycota</taxon>
        <taxon>Agaricomycotina</taxon>
        <taxon>Agaricomycetes</taxon>
        <taxon>Agaricomycetidae</taxon>
        <taxon>Atheliales</taxon>
        <taxon>Atheliaceae</taxon>
        <taxon>Athelia</taxon>
    </lineage>
</organism>
<dbReference type="Gene3D" id="2.60.120.260">
    <property type="entry name" value="Galactose-binding domain-like"/>
    <property type="match status" value="1"/>
</dbReference>
<feature type="region of interest" description="Disordered" evidence="1">
    <location>
        <begin position="191"/>
        <end position="226"/>
    </location>
</feature>
<proteinExistence type="predicted"/>
<accession>A0A166RRI5</accession>
<dbReference type="AlphaFoldDB" id="A0A166RRI5"/>